<evidence type="ECO:0000256" key="2">
    <source>
        <dbReference type="ARBA" id="ARBA00093628"/>
    </source>
</evidence>
<dbReference type="InterPro" id="IPR007335">
    <property type="entry name" value="DUF413"/>
</dbReference>
<proteinExistence type="inferred from homology"/>
<keyword evidence="5" id="KW-1185">Reference proteome</keyword>
<dbReference type="OrthoDB" id="6400110at2"/>
<feature type="compositionally biased region" description="Acidic residues" evidence="3">
    <location>
        <begin position="102"/>
        <end position="116"/>
    </location>
</feature>
<name>A0A2T3JFE9_9GAMM</name>
<dbReference type="AlphaFoldDB" id="A0A2T3JFE9"/>
<evidence type="ECO:0000313" key="4">
    <source>
        <dbReference type="EMBL" id="PSU47658.1"/>
    </source>
</evidence>
<dbReference type="RefSeq" id="WP_107243281.1">
    <property type="nucleotide sequence ID" value="NZ_PYMJ01000013.1"/>
</dbReference>
<accession>A0A2T3JFE9</accession>
<comment type="similarity">
    <text evidence="1">Belongs to the MaoP family.</text>
</comment>
<gene>
    <name evidence="4" type="ORF">C9J12_13970</name>
</gene>
<reference evidence="4 5" key="1">
    <citation type="submission" date="2018-01" db="EMBL/GenBank/DDBJ databases">
        <title>Whole genome sequencing of Histamine producing bacteria.</title>
        <authorList>
            <person name="Butler K."/>
        </authorList>
    </citation>
    <scope>NUCLEOTIDE SEQUENCE [LARGE SCALE GENOMIC DNA]</scope>
    <source>
        <strain evidence="4 5">JCM 12947</strain>
    </source>
</reference>
<dbReference type="EMBL" id="PYMJ01000013">
    <property type="protein sequence ID" value="PSU47658.1"/>
    <property type="molecule type" value="Genomic_DNA"/>
</dbReference>
<feature type="region of interest" description="Disordered" evidence="3">
    <location>
        <begin position="92"/>
        <end position="116"/>
    </location>
</feature>
<evidence type="ECO:0000256" key="3">
    <source>
        <dbReference type="SAM" id="MobiDB-lite"/>
    </source>
</evidence>
<evidence type="ECO:0000313" key="5">
    <source>
        <dbReference type="Proteomes" id="UP000240987"/>
    </source>
</evidence>
<feature type="compositionally biased region" description="Basic and acidic residues" evidence="3">
    <location>
        <begin position="92"/>
        <end position="101"/>
    </location>
</feature>
<evidence type="ECO:0000256" key="1">
    <source>
        <dbReference type="ARBA" id="ARBA00093464"/>
    </source>
</evidence>
<organism evidence="4 5">
    <name type="scientific">Photobacterium frigidiphilum</name>
    <dbReference type="NCBI Taxonomy" id="264736"/>
    <lineage>
        <taxon>Bacteria</taxon>
        <taxon>Pseudomonadati</taxon>
        <taxon>Pseudomonadota</taxon>
        <taxon>Gammaproteobacteria</taxon>
        <taxon>Vibrionales</taxon>
        <taxon>Vibrionaceae</taxon>
        <taxon>Photobacterium</taxon>
    </lineage>
</organism>
<protein>
    <recommendedName>
        <fullName evidence="2">Macrodomain Ori protein</fullName>
    </recommendedName>
</protein>
<dbReference type="Pfam" id="PF04219">
    <property type="entry name" value="DUF413"/>
    <property type="match status" value="1"/>
</dbReference>
<sequence>MRILGKFYDDKNFPRGFNRSGVFTINEASMLENYGRTMRGLQDGSVAPIDESEGQFLAEVNGQQDVISEFGRCWTKYLNRTTTKERRYTLCDSPRKPKGLYDYDDGNGSDDNSIDY</sequence>
<dbReference type="Proteomes" id="UP000240987">
    <property type="component" value="Unassembled WGS sequence"/>
</dbReference>
<comment type="caution">
    <text evidence="4">The sequence shown here is derived from an EMBL/GenBank/DDBJ whole genome shotgun (WGS) entry which is preliminary data.</text>
</comment>